<dbReference type="GO" id="GO:0000287">
    <property type="term" value="F:magnesium ion binding"/>
    <property type="evidence" value="ECO:0007669"/>
    <property type="project" value="UniProtKB-UniRule"/>
</dbReference>
<evidence type="ECO:0000256" key="7">
    <source>
        <dbReference type="HAMAP-Rule" id="MF_01021"/>
    </source>
</evidence>
<comment type="catalytic activity">
    <reaction evidence="1 7">
        <text>1-(5-phospho-beta-D-ribosyl)-5'-AMP + H2O = 1-(5-phospho-beta-D-ribosyl)-5-[(5-phospho-beta-D-ribosylamino)methylideneamino]imidazole-4-carboxamide</text>
        <dbReference type="Rhea" id="RHEA:20049"/>
        <dbReference type="ChEBI" id="CHEBI:15377"/>
        <dbReference type="ChEBI" id="CHEBI:58435"/>
        <dbReference type="ChEBI" id="CHEBI:59457"/>
        <dbReference type="EC" id="3.5.4.19"/>
    </reaction>
</comment>
<evidence type="ECO:0000259" key="8">
    <source>
        <dbReference type="Pfam" id="PF01502"/>
    </source>
</evidence>
<dbReference type="GO" id="GO:0005737">
    <property type="term" value="C:cytoplasm"/>
    <property type="evidence" value="ECO:0007669"/>
    <property type="project" value="UniProtKB-SubCell"/>
</dbReference>
<dbReference type="Pfam" id="PF01502">
    <property type="entry name" value="PRA-CH"/>
    <property type="match status" value="1"/>
</dbReference>
<dbReference type="GO" id="GO:0008270">
    <property type="term" value="F:zinc ion binding"/>
    <property type="evidence" value="ECO:0007669"/>
    <property type="project" value="UniProtKB-UniRule"/>
</dbReference>
<dbReference type="Gene3D" id="3.10.20.810">
    <property type="entry name" value="Phosphoribosyl-AMP cyclohydrolase"/>
    <property type="match status" value="1"/>
</dbReference>
<dbReference type="Gene3D" id="4.10.80.70">
    <property type="match status" value="1"/>
</dbReference>
<comment type="caution">
    <text evidence="9">The sequence shown here is derived from an EMBL/GenBank/DDBJ whole genome shotgun (WGS) entry which is preliminary data.</text>
</comment>
<evidence type="ECO:0000313" key="9">
    <source>
        <dbReference type="EMBL" id="KXB08017.1"/>
    </source>
</evidence>
<dbReference type="Proteomes" id="UP000070256">
    <property type="component" value="Unassembled WGS sequence"/>
</dbReference>
<feature type="binding site" evidence="7">
    <location>
        <position position="70"/>
    </location>
    <ligand>
        <name>Mg(2+)</name>
        <dbReference type="ChEBI" id="CHEBI:18420"/>
    </ligand>
</feature>
<dbReference type="PANTHER" id="PTHR42945">
    <property type="entry name" value="HISTIDINE BIOSYNTHESIS BIFUNCTIONAL PROTEIN"/>
    <property type="match status" value="1"/>
</dbReference>
<organism evidence="9 10">
    <name type="scientific">candidate division MSBL1 archaeon SCGC-AAA385D11</name>
    <dbReference type="NCBI Taxonomy" id="1698286"/>
    <lineage>
        <taxon>Archaea</taxon>
        <taxon>Methanobacteriati</taxon>
        <taxon>Methanobacteriota</taxon>
        <taxon>candidate division MSBL1</taxon>
    </lineage>
</organism>
<keyword evidence="6 7" id="KW-0368">Histidine biosynthesis</keyword>
<keyword evidence="4 7" id="KW-0028">Amino-acid biosynthesis</keyword>
<dbReference type="GO" id="GO:0004635">
    <property type="term" value="F:phosphoribosyl-AMP cyclohydrolase activity"/>
    <property type="evidence" value="ECO:0007669"/>
    <property type="project" value="UniProtKB-UniRule"/>
</dbReference>
<dbReference type="GO" id="GO:0000105">
    <property type="term" value="P:L-histidine biosynthetic process"/>
    <property type="evidence" value="ECO:0007669"/>
    <property type="project" value="UniProtKB-UniRule"/>
</dbReference>
<evidence type="ECO:0000256" key="3">
    <source>
        <dbReference type="ARBA" id="ARBA00022490"/>
    </source>
</evidence>
<evidence type="ECO:0000313" key="10">
    <source>
        <dbReference type="Proteomes" id="UP000070256"/>
    </source>
</evidence>
<feature type="binding site" evidence="7">
    <location>
        <position position="72"/>
    </location>
    <ligand>
        <name>Mg(2+)</name>
        <dbReference type="ChEBI" id="CHEBI:18420"/>
    </ligand>
</feature>
<dbReference type="InterPro" id="IPR026660">
    <property type="entry name" value="PRA-CH"/>
</dbReference>
<keyword evidence="3 7" id="KW-0963">Cytoplasm</keyword>
<evidence type="ECO:0000256" key="5">
    <source>
        <dbReference type="ARBA" id="ARBA00022801"/>
    </source>
</evidence>
<keyword evidence="7" id="KW-0460">Magnesium</keyword>
<feature type="binding site" evidence="7">
    <location>
        <position position="71"/>
    </location>
    <ligand>
        <name>Zn(2+)</name>
        <dbReference type="ChEBI" id="CHEBI:29105"/>
        <note>ligand shared between dimeric partners</note>
    </ligand>
</feature>
<keyword evidence="7" id="KW-0479">Metal-binding</keyword>
<dbReference type="NCBIfam" id="NF000768">
    <property type="entry name" value="PRK00051.1"/>
    <property type="match status" value="1"/>
</dbReference>
<evidence type="ECO:0000256" key="4">
    <source>
        <dbReference type="ARBA" id="ARBA00022605"/>
    </source>
</evidence>
<sequence>MLDFKDGLISTVTRDYDDKEVLMTAFMNEEAAFKTLTTGLAHYWSRSRGELWLKGEQSGHHQKVREIRIDCDGDALLLDVEQKCGACHKGYRSCFYRRIEDGKLKKIMEKKFEPSEVYD</sequence>
<reference evidence="9 10" key="1">
    <citation type="journal article" date="2016" name="Sci. Rep.">
        <title>Metabolic traits of an uncultured archaeal lineage -MSBL1- from brine pools of the Red Sea.</title>
        <authorList>
            <person name="Mwirichia R."/>
            <person name="Alam I."/>
            <person name="Rashid M."/>
            <person name="Vinu M."/>
            <person name="Ba-Alawi W."/>
            <person name="Anthony Kamau A."/>
            <person name="Kamanda Ngugi D."/>
            <person name="Goker M."/>
            <person name="Klenk H.P."/>
            <person name="Bajic V."/>
            <person name="Stingl U."/>
        </authorList>
    </citation>
    <scope>NUCLEOTIDE SEQUENCE [LARGE SCALE GENOMIC DNA]</scope>
    <source>
        <strain evidence="9">SCGC-AAA385D11</strain>
    </source>
</reference>
<accession>A0A133VNM1</accession>
<feature type="domain" description="Phosphoribosyl-AMP cyclohydrolase" evidence="8">
    <location>
        <begin position="23"/>
        <end position="96"/>
    </location>
</feature>
<dbReference type="SUPFAM" id="SSF141734">
    <property type="entry name" value="HisI-like"/>
    <property type="match status" value="1"/>
</dbReference>
<dbReference type="PANTHER" id="PTHR42945:SF1">
    <property type="entry name" value="HISTIDINE BIOSYNTHESIS BIFUNCTIONAL PROTEIN HIS7"/>
    <property type="match status" value="1"/>
</dbReference>
<dbReference type="UniPathway" id="UPA00031">
    <property type="reaction ID" value="UER00008"/>
</dbReference>
<keyword evidence="5 7" id="KW-0378">Hydrolase</keyword>
<comment type="pathway">
    <text evidence="2 7">Amino-acid biosynthesis; L-histidine biosynthesis; L-histidine from 5-phospho-alpha-D-ribose 1-diphosphate: step 3/9.</text>
</comment>
<keyword evidence="10" id="KW-1185">Reference proteome</keyword>
<name>A0A133VNM1_9EURY</name>
<comment type="similarity">
    <text evidence="7">Belongs to the PRA-CH family.</text>
</comment>
<comment type="subunit">
    <text evidence="7">Homodimer.</text>
</comment>
<protein>
    <recommendedName>
        <fullName evidence="7">Phosphoribosyl-AMP cyclohydrolase</fullName>
        <shortName evidence="7">PRA-CH</shortName>
        <ecNumber evidence="7">3.5.4.19</ecNumber>
    </recommendedName>
</protein>
<dbReference type="InterPro" id="IPR002496">
    <property type="entry name" value="PRib_AMP_CycHydrolase_dom"/>
</dbReference>
<keyword evidence="7" id="KW-0862">Zinc</keyword>
<dbReference type="HAMAP" id="MF_01021">
    <property type="entry name" value="HisI"/>
    <property type="match status" value="1"/>
</dbReference>
<evidence type="ECO:0000256" key="1">
    <source>
        <dbReference type="ARBA" id="ARBA00000024"/>
    </source>
</evidence>
<evidence type="ECO:0000256" key="6">
    <source>
        <dbReference type="ARBA" id="ARBA00023102"/>
    </source>
</evidence>
<feature type="binding site" evidence="7">
    <location>
        <position position="74"/>
    </location>
    <ligand>
        <name>Mg(2+)</name>
        <dbReference type="ChEBI" id="CHEBI:18420"/>
    </ligand>
</feature>
<gene>
    <name evidence="7" type="primary">hisI</name>
    <name evidence="9" type="ORF">AKJ58_01195</name>
</gene>
<comment type="function">
    <text evidence="7">Catalyzes the hydrolysis of the adenine ring of phosphoribosyl-AMP.</text>
</comment>
<dbReference type="InterPro" id="IPR038019">
    <property type="entry name" value="PRib_AMP_CycHydrolase_sf"/>
</dbReference>
<comment type="subcellular location">
    <subcellularLocation>
        <location evidence="7">Cytoplasm</location>
    </subcellularLocation>
</comment>
<dbReference type="AlphaFoldDB" id="A0A133VNM1"/>
<dbReference type="EC" id="3.5.4.19" evidence="7"/>
<dbReference type="GO" id="GO:0004636">
    <property type="term" value="F:phosphoribosyl-ATP diphosphatase activity"/>
    <property type="evidence" value="ECO:0007669"/>
    <property type="project" value="UniProtKB-ARBA"/>
</dbReference>
<feature type="binding site" evidence="7">
    <location>
        <position position="87"/>
    </location>
    <ligand>
        <name>Zn(2+)</name>
        <dbReference type="ChEBI" id="CHEBI:29105"/>
        <note>ligand shared between dimeric partners</note>
    </ligand>
</feature>
<evidence type="ECO:0000256" key="2">
    <source>
        <dbReference type="ARBA" id="ARBA00005169"/>
    </source>
</evidence>
<comment type="cofactor">
    <cofactor evidence="7">
        <name>Mg(2+)</name>
        <dbReference type="ChEBI" id="CHEBI:18420"/>
    </cofactor>
    <text evidence="7">Binds 1 Mg(2+) ion per subunit.</text>
</comment>
<dbReference type="FunFam" id="3.10.20.810:FF:000001">
    <property type="entry name" value="Histidine biosynthesis bifunctional protein HisIE"/>
    <property type="match status" value="1"/>
</dbReference>
<comment type="cofactor">
    <cofactor evidence="7">
        <name>Zn(2+)</name>
        <dbReference type="ChEBI" id="CHEBI:29105"/>
    </cofactor>
    <text evidence="7">Binds 1 zinc ion per subunit.</text>
</comment>
<feature type="binding site" evidence="7">
    <location>
        <position position="94"/>
    </location>
    <ligand>
        <name>Zn(2+)</name>
        <dbReference type="ChEBI" id="CHEBI:29105"/>
        <note>ligand shared between dimeric partners</note>
    </ligand>
</feature>
<dbReference type="PATRIC" id="fig|1698286.3.peg.111"/>
<dbReference type="EMBL" id="LHYK01000017">
    <property type="protein sequence ID" value="KXB08017.1"/>
    <property type="molecule type" value="Genomic_DNA"/>
</dbReference>
<proteinExistence type="inferred from homology"/>